<reference evidence="2 3" key="2">
    <citation type="submission" date="2018-03" db="EMBL/GenBank/DDBJ databases">
        <authorList>
            <person name="Keele B.F."/>
        </authorList>
    </citation>
    <scope>NUCLEOTIDE SEQUENCE [LARGE SCALE GENOMIC DNA]</scope>
    <source>
        <strain evidence="2 3">D13</strain>
    </source>
</reference>
<dbReference type="PANTHER" id="PTHR38602">
    <property type="entry name" value="INNER MEMBRANE PROTEIN-RELATED"/>
    <property type="match status" value="1"/>
</dbReference>
<reference evidence="2 3" key="1">
    <citation type="submission" date="2018-03" db="EMBL/GenBank/DDBJ databases">
        <title>Ahniella affigens gen. nov., sp. nov., a gammaproteobacterium isolated from sandy soil near a stream.</title>
        <authorList>
            <person name="Ko Y."/>
            <person name="Kim J.-H."/>
        </authorList>
    </citation>
    <scope>NUCLEOTIDE SEQUENCE [LARGE SCALE GENOMIC DNA]</scope>
    <source>
        <strain evidence="2 3">D13</strain>
    </source>
</reference>
<dbReference type="Proteomes" id="UP000241074">
    <property type="component" value="Chromosome"/>
</dbReference>
<evidence type="ECO:0000313" key="2">
    <source>
        <dbReference type="EMBL" id="AVP98017.1"/>
    </source>
</evidence>
<organism evidence="2 3">
    <name type="scientific">Ahniella affigens</name>
    <dbReference type="NCBI Taxonomy" id="2021234"/>
    <lineage>
        <taxon>Bacteria</taxon>
        <taxon>Pseudomonadati</taxon>
        <taxon>Pseudomonadota</taxon>
        <taxon>Gammaproteobacteria</taxon>
        <taxon>Lysobacterales</taxon>
        <taxon>Rhodanobacteraceae</taxon>
        <taxon>Ahniella</taxon>
    </lineage>
</organism>
<dbReference type="InterPro" id="IPR019201">
    <property type="entry name" value="DUF2065"/>
</dbReference>
<dbReference type="OrthoDB" id="9182237at2"/>
<name>A0A2P1PT37_9GAMM</name>
<dbReference type="AlphaFoldDB" id="A0A2P1PT37"/>
<gene>
    <name evidence="2" type="ORF">C7S18_12745</name>
</gene>
<evidence type="ECO:0000313" key="3">
    <source>
        <dbReference type="Proteomes" id="UP000241074"/>
    </source>
</evidence>
<dbReference type="KEGG" id="xba:C7S18_12745"/>
<protein>
    <submittedName>
        <fullName evidence="2">DUF2065 domain-containing protein</fullName>
    </submittedName>
</protein>
<evidence type="ECO:0000256" key="1">
    <source>
        <dbReference type="SAM" id="Phobius"/>
    </source>
</evidence>
<keyword evidence="1" id="KW-1133">Transmembrane helix</keyword>
<sequence length="67" mass="7301">MPKDLAAALCLVFVIEGLLLFAVPRFWREMMLRATEMTDRQIRISGAAAIIAGVLALMLVRGVLGSL</sequence>
<dbReference type="RefSeq" id="WP_106891937.1">
    <property type="nucleotide sequence ID" value="NZ_CP027860.1"/>
</dbReference>
<feature type="transmembrane region" description="Helical" evidence="1">
    <location>
        <begin position="6"/>
        <end position="23"/>
    </location>
</feature>
<proteinExistence type="predicted"/>
<keyword evidence="3" id="KW-1185">Reference proteome</keyword>
<dbReference type="EMBL" id="CP027860">
    <property type="protein sequence ID" value="AVP98017.1"/>
    <property type="molecule type" value="Genomic_DNA"/>
</dbReference>
<keyword evidence="1" id="KW-0812">Transmembrane</keyword>
<feature type="transmembrane region" description="Helical" evidence="1">
    <location>
        <begin position="44"/>
        <end position="64"/>
    </location>
</feature>
<keyword evidence="1" id="KW-0472">Membrane</keyword>
<dbReference type="Pfam" id="PF09838">
    <property type="entry name" value="DUF2065"/>
    <property type="match status" value="1"/>
</dbReference>
<accession>A0A2P1PT37</accession>
<dbReference type="PANTHER" id="PTHR38602:SF1">
    <property type="entry name" value="INNER MEMBRANE PROTEIN"/>
    <property type="match status" value="1"/>
</dbReference>